<dbReference type="Pfam" id="PF07997">
    <property type="entry name" value="DUF1694"/>
    <property type="match status" value="1"/>
</dbReference>
<gene>
    <name evidence="1" type="ORF">H5993_00885</name>
</gene>
<accession>A0ABS2ELJ7</accession>
<dbReference type="Proteomes" id="UP000776629">
    <property type="component" value="Unassembled WGS sequence"/>
</dbReference>
<sequence>MPQGESKLEQHLNASLYGVPELKAVEKRKYLGTFRERVYLTIKVTQLSTDWLPVFEKEIVKSADRLVLINGNLDDRLIRPYLRVAAQHQVNFTLKTGSEYQITPESLAIVITASTAVNLAEVDIAKLYPNNVSQADHPHKNSLWDRLHHRKE</sequence>
<dbReference type="EMBL" id="JACJJQ010000002">
    <property type="protein sequence ID" value="MBM6753324.1"/>
    <property type="molecule type" value="Genomic_DNA"/>
</dbReference>
<organism evidence="1 2">
    <name type="scientific">Limosilactobacillus alvi</name>
    <dbReference type="NCBI Taxonomy" id="990412"/>
    <lineage>
        <taxon>Bacteria</taxon>
        <taxon>Bacillati</taxon>
        <taxon>Bacillota</taxon>
        <taxon>Bacilli</taxon>
        <taxon>Lactobacillales</taxon>
        <taxon>Lactobacillaceae</taxon>
        <taxon>Limosilactobacillus</taxon>
    </lineage>
</organism>
<name>A0ABS2ELJ7_9LACO</name>
<proteinExistence type="predicted"/>
<dbReference type="SUPFAM" id="SSF160515">
    <property type="entry name" value="YueI-like"/>
    <property type="match status" value="1"/>
</dbReference>
<evidence type="ECO:0000313" key="2">
    <source>
        <dbReference type="Proteomes" id="UP000776629"/>
    </source>
</evidence>
<reference evidence="1 2" key="1">
    <citation type="journal article" date="2021" name="Sci. Rep.">
        <title>The distribution of antibiotic resistance genes in chicken gut microbiota commensals.</title>
        <authorList>
            <person name="Juricova H."/>
            <person name="Matiasovicova J."/>
            <person name="Kubasova T."/>
            <person name="Cejkova D."/>
            <person name="Rychlik I."/>
        </authorList>
    </citation>
    <scope>NUCLEOTIDE SEQUENCE [LARGE SCALE GENOMIC DNA]</scope>
    <source>
        <strain evidence="1 2">An810</strain>
    </source>
</reference>
<protein>
    <submittedName>
        <fullName evidence="1">YueI family protein</fullName>
    </submittedName>
</protein>
<dbReference type="Gene3D" id="3.30.1330.30">
    <property type="match status" value="1"/>
</dbReference>
<dbReference type="InterPro" id="IPR029064">
    <property type="entry name" value="Ribosomal_eL30-like_sf"/>
</dbReference>
<evidence type="ECO:0000313" key="1">
    <source>
        <dbReference type="EMBL" id="MBM6753324.1"/>
    </source>
</evidence>
<keyword evidence="2" id="KW-1185">Reference proteome</keyword>
<dbReference type="PIRSF" id="PIRSF034303">
    <property type="entry name" value="DUF1694"/>
    <property type="match status" value="1"/>
</dbReference>
<dbReference type="InterPro" id="IPR012543">
    <property type="entry name" value="DUF1694"/>
</dbReference>
<dbReference type="RefSeq" id="WP_204775861.1">
    <property type="nucleotide sequence ID" value="NZ_JACJJQ010000002.1"/>
</dbReference>
<comment type="caution">
    <text evidence="1">The sequence shown here is derived from an EMBL/GenBank/DDBJ whole genome shotgun (WGS) entry which is preliminary data.</text>
</comment>